<dbReference type="Proteomes" id="UP001519293">
    <property type="component" value="Unassembled WGS sequence"/>
</dbReference>
<feature type="region of interest" description="Disordered" evidence="1">
    <location>
        <begin position="54"/>
        <end position="115"/>
    </location>
</feature>
<dbReference type="RefSeq" id="WP_066393053.1">
    <property type="nucleotide sequence ID" value="NZ_JAGIKZ010000002.1"/>
</dbReference>
<reference evidence="2 3" key="1">
    <citation type="submission" date="2021-03" db="EMBL/GenBank/DDBJ databases">
        <title>Genomic Encyclopedia of Type Strains, Phase IV (KMG-IV): sequencing the most valuable type-strain genomes for metagenomic binning, comparative biology and taxonomic classification.</title>
        <authorList>
            <person name="Goeker M."/>
        </authorList>
    </citation>
    <scope>NUCLEOTIDE SEQUENCE [LARGE SCALE GENOMIC DNA]</scope>
    <source>
        <strain evidence="2 3">DSM 26675</strain>
    </source>
</reference>
<gene>
    <name evidence="2" type="ORF">J2Z40_000455</name>
</gene>
<dbReference type="InterPro" id="IPR024999">
    <property type="entry name" value="DUF3905"/>
</dbReference>
<evidence type="ECO:0000256" key="1">
    <source>
        <dbReference type="SAM" id="MobiDB-lite"/>
    </source>
</evidence>
<accession>A0ABS4RAJ1</accession>
<comment type="caution">
    <text evidence="2">The sequence shown here is derived from an EMBL/GenBank/DDBJ whole genome shotgun (WGS) entry which is preliminary data.</text>
</comment>
<sequence length="115" mass="12979">MDEKKQVNQKLDIDETLPHQIEAPSFKHTGIKMEPPFKNSHGVIIGDSFYASKQSPLENWSDETDPSIMAGDEWVHPTNDIGWNTPENKELLESKKPPKAVPFMHPTKDVGRGTD</sequence>
<dbReference type="EMBL" id="JAGIKZ010000002">
    <property type="protein sequence ID" value="MBP2239902.1"/>
    <property type="molecule type" value="Genomic_DNA"/>
</dbReference>
<proteinExistence type="predicted"/>
<feature type="compositionally biased region" description="Basic and acidic residues" evidence="1">
    <location>
        <begin position="106"/>
        <end position="115"/>
    </location>
</feature>
<feature type="compositionally biased region" description="Basic and acidic residues" evidence="1">
    <location>
        <begin position="87"/>
        <end position="96"/>
    </location>
</feature>
<evidence type="ECO:0000313" key="2">
    <source>
        <dbReference type="EMBL" id="MBP2239902.1"/>
    </source>
</evidence>
<organism evidence="2 3">
    <name type="scientific">Cytobacillus eiseniae</name>
    <dbReference type="NCBI Taxonomy" id="762947"/>
    <lineage>
        <taxon>Bacteria</taxon>
        <taxon>Bacillati</taxon>
        <taxon>Bacillota</taxon>
        <taxon>Bacilli</taxon>
        <taxon>Bacillales</taxon>
        <taxon>Bacillaceae</taxon>
        <taxon>Cytobacillus</taxon>
    </lineage>
</organism>
<protein>
    <recommendedName>
        <fullName evidence="4">DUF3905 domain-containing protein</fullName>
    </recommendedName>
</protein>
<dbReference type="Pfam" id="PF13045">
    <property type="entry name" value="DUF3905"/>
    <property type="match status" value="1"/>
</dbReference>
<keyword evidence="3" id="KW-1185">Reference proteome</keyword>
<name>A0ABS4RAJ1_9BACI</name>
<evidence type="ECO:0000313" key="3">
    <source>
        <dbReference type="Proteomes" id="UP001519293"/>
    </source>
</evidence>
<evidence type="ECO:0008006" key="4">
    <source>
        <dbReference type="Google" id="ProtNLM"/>
    </source>
</evidence>